<dbReference type="OrthoDB" id="6132459at2759"/>
<evidence type="ECO:0000256" key="4">
    <source>
        <dbReference type="ARBA" id="ARBA00023180"/>
    </source>
</evidence>
<dbReference type="InterPro" id="IPR003599">
    <property type="entry name" value="Ig_sub"/>
</dbReference>
<evidence type="ECO:0000256" key="3">
    <source>
        <dbReference type="ARBA" id="ARBA00023157"/>
    </source>
</evidence>
<dbReference type="PROSITE" id="PS50835">
    <property type="entry name" value="IG_LIKE"/>
    <property type="match status" value="2"/>
</dbReference>
<dbReference type="Proteomes" id="UP000515152">
    <property type="component" value="Chromosome 2"/>
</dbReference>
<dbReference type="InterPro" id="IPR000157">
    <property type="entry name" value="TIR_dom"/>
</dbReference>
<dbReference type="AlphaFoldDB" id="A0A8M1KA31"/>
<dbReference type="GO" id="GO:0016787">
    <property type="term" value="F:hydrolase activity"/>
    <property type="evidence" value="ECO:0007669"/>
    <property type="project" value="UniProtKB-KW"/>
</dbReference>
<dbReference type="KEGG" id="char:116223389"/>
<feature type="chain" id="PRO_5035444433" evidence="7">
    <location>
        <begin position="22"/>
        <end position="561"/>
    </location>
</feature>
<dbReference type="SMART" id="SM00255">
    <property type="entry name" value="TIR"/>
    <property type="match status" value="1"/>
</dbReference>
<dbReference type="InterPro" id="IPR015621">
    <property type="entry name" value="IL-1_rcpt_fam"/>
</dbReference>
<dbReference type="GO" id="GO:0007165">
    <property type="term" value="P:signal transduction"/>
    <property type="evidence" value="ECO:0007669"/>
    <property type="project" value="InterPro"/>
</dbReference>
<keyword evidence="3" id="KW-1015">Disulfide bond</keyword>
<feature type="signal peptide" evidence="7">
    <location>
        <begin position="1"/>
        <end position="21"/>
    </location>
</feature>
<feature type="domain" description="Ig-like" evidence="9">
    <location>
        <begin position="230"/>
        <end position="334"/>
    </location>
</feature>
<feature type="domain" description="TIR" evidence="8">
    <location>
        <begin position="379"/>
        <end position="540"/>
    </location>
</feature>
<dbReference type="SMART" id="SM00409">
    <property type="entry name" value="IG"/>
    <property type="match status" value="3"/>
</dbReference>
<keyword evidence="6" id="KW-0472">Membrane</keyword>
<evidence type="ECO:0000256" key="7">
    <source>
        <dbReference type="SAM" id="SignalP"/>
    </source>
</evidence>
<dbReference type="RefSeq" id="XP_042559093.1">
    <property type="nucleotide sequence ID" value="XM_042703159.1"/>
</dbReference>
<feature type="transmembrane region" description="Helical" evidence="6">
    <location>
        <begin position="336"/>
        <end position="369"/>
    </location>
</feature>
<gene>
    <name evidence="11" type="primary">LOC116223389</name>
</gene>
<keyword evidence="2" id="KW-0520">NAD</keyword>
<name>A0A8M1KA31_CLUHA</name>
<dbReference type="InterPro" id="IPR007110">
    <property type="entry name" value="Ig-like_dom"/>
</dbReference>
<sequence>MEAAVLVLQILLLMGFEHIQSQNYFTDTAEECIEEDREEVIGRVGEALCVCVTSDLCSGCMDDPDDPTYIWTRDGVTLSDTHTHTHRVHAHGAALLFLPLSLNDTGVYYLHRPGKGDRVCEDEKKIIVKDVPVGHPDLLYETPSTQSPNPSIVCPEMAYDLCDGGRGQITWYKDSQLLPDESGESVRVLNAAESDQGVYTCVCTWQHGNNTFNTSASRRLQLEKPSARLPPAIRFPLNGSTVTCQLGSPVQLVCLASCGISVTHHCNVSWDTSGTHSLTGYAQHFSWEDKGSERVYQAVLIISRVSHQDLQTHFRCEADNLVEWNSVIITLKLEESLLSVVLVCVCVLLFLLLVAMTVKWFAIDLALLFRRARRIEDGKVYDAYVVYPRECVCEDALSVFLSLTLPAVLEDQCGYKLFIHGRDDLPGEDQAEQVERCMRLSRRLLVVMTAVGSCGGQGVAPPLEEFDWQMGVHSALVQETISVIVVQVEDGHTHTHLSHTQPPPGLQLLLRKSAPIRWELGARGANSPTSRIWKRVRYMMPPPPPSPPHTGGQRLNTIQLI</sequence>
<keyword evidence="1" id="KW-0378">Hydrolase</keyword>
<protein>
    <submittedName>
        <fullName evidence="11">Interleukin-1 receptor-like 1</fullName>
    </submittedName>
</protein>
<keyword evidence="5" id="KW-0393">Immunoglobulin domain</keyword>
<dbReference type="GeneID" id="116223389"/>
<feature type="domain" description="Ig-like" evidence="9">
    <location>
        <begin position="136"/>
        <end position="217"/>
    </location>
</feature>
<evidence type="ECO:0000256" key="2">
    <source>
        <dbReference type="ARBA" id="ARBA00023027"/>
    </source>
</evidence>
<evidence type="ECO:0000256" key="5">
    <source>
        <dbReference type="ARBA" id="ARBA00023319"/>
    </source>
</evidence>
<evidence type="ECO:0000259" key="9">
    <source>
        <dbReference type="PROSITE" id="PS50835"/>
    </source>
</evidence>
<evidence type="ECO:0000256" key="6">
    <source>
        <dbReference type="SAM" id="Phobius"/>
    </source>
</evidence>
<proteinExistence type="predicted"/>
<keyword evidence="7" id="KW-0732">Signal</keyword>
<evidence type="ECO:0000313" key="11">
    <source>
        <dbReference type="RefSeq" id="XP_042559093.1"/>
    </source>
</evidence>
<evidence type="ECO:0000259" key="8">
    <source>
        <dbReference type="PROSITE" id="PS50104"/>
    </source>
</evidence>
<keyword evidence="6" id="KW-0812">Transmembrane</keyword>
<dbReference type="Pfam" id="PF01582">
    <property type="entry name" value="TIR"/>
    <property type="match status" value="1"/>
</dbReference>
<organism evidence="10 11">
    <name type="scientific">Clupea harengus</name>
    <name type="common">Atlantic herring</name>
    <dbReference type="NCBI Taxonomy" id="7950"/>
    <lineage>
        <taxon>Eukaryota</taxon>
        <taxon>Metazoa</taxon>
        <taxon>Chordata</taxon>
        <taxon>Craniata</taxon>
        <taxon>Vertebrata</taxon>
        <taxon>Euteleostomi</taxon>
        <taxon>Actinopterygii</taxon>
        <taxon>Neopterygii</taxon>
        <taxon>Teleostei</taxon>
        <taxon>Clupei</taxon>
        <taxon>Clupeiformes</taxon>
        <taxon>Clupeoidei</taxon>
        <taxon>Clupeidae</taxon>
        <taxon>Clupea</taxon>
    </lineage>
</organism>
<dbReference type="PROSITE" id="PS50104">
    <property type="entry name" value="TIR"/>
    <property type="match status" value="1"/>
</dbReference>
<keyword evidence="4" id="KW-0325">Glycoprotein</keyword>
<dbReference type="PANTHER" id="PTHR11890:SF26">
    <property type="entry name" value="INTERLEUKIN-1 RECEPTOR TYPE 1"/>
    <property type="match status" value="1"/>
</dbReference>
<dbReference type="PANTHER" id="PTHR11890">
    <property type="entry name" value="INTERLEUKIN-1 RECEPTOR FAMILY MEMBER"/>
    <property type="match status" value="1"/>
</dbReference>
<keyword evidence="10" id="KW-1185">Reference proteome</keyword>
<keyword evidence="6" id="KW-1133">Transmembrane helix</keyword>
<accession>A0A8M1KA31</accession>
<evidence type="ECO:0000256" key="1">
    <source>
        <dbReference type="ARBA" id="ARBA00022801"/>
    </source>
</evidence>
<evidence type="ECO:0000313" key="10">
    <source>
        <dbReference type="Proteomes" id="UP000515152"/>
    </source>
</evidence>
<reference evidence="11" key="1">
    <citation type="submission" date="2025-08" db="UniProtKB">
        <authorList>
            <consortium name="RefSeq"/>
        </authorList>
    </citation>
    <scope>IDENTIFICATION</scope>
</reference>
<dbReference type="CDD" id="cd00096">
    <property type="entry name" value="Ig"/>
    <property type="match status" value="1"/>
</dbReference>